<dbReference type="AlphaFoldDB" id="A0A3S5YCS3"/>
<dbReference type="GO" id="GO:0010181">
    <property type="term" value="F:FMN binding"/>
    <property type="evidence" value="ECO:0007669"/>
    <property type="project" value="InterPro"/>
</dbReference>
<organism evidence="10">
    <name type="scientific">Rhodococcus hoagii (strain 103S)</name>
    <name type="common">Rhodococcus equi</name>
    <dbReference type="NCBI Taxonomy" id="685727"/>
    <lineage>
        <taxon>Bacteria</taxon>
        <taxon>Bacillati</taxon>
        <taxon>Actinomycetota</taxon>
        <taxon>Actinomycetes</taxon>
        <taxon>Mycobacteriales</taxon>
        <taxon>Nocardiaceae</taxon>
        <taxon>Prescottella</taxon>
    </lineage>
</organism>
<dbReference type="EMBL" id="FN563149">
    <property type="protein sequence ID" value="CBH50280.1"/>
    <property type="molecule type" value="Genomic_DNA"/>
</dbReference>
<dbReference type="PROSITE" id="PS51349">
    <property type="entry name" value="FMN_HYDROXY_ACID_DH_2"/>
    <property type="match status" value="1"/>
</dbReference>
<dbReference type="PANTHER" id="PTHR10578:SF107">
    <property type="entry name" value="2-HYDROXYACID OXIDASE 1"/>
    <property type="match status" value="1"/>
</dbReference>
<evidence type="ECO:0000313" key="11">
    <source>
        <dbReference type="Proteomes" id="UP000006892"/>
    </source>
</evidence>
<dbReference type="CDD" id="cd02809">
    <property type="entry name" value="alpha_hydroxyacid_oxid_FMN"/>
    <property type="match status" value="1"/>
</dbReference>
<keyword evidence="3 7" id="KW-0288">FMN</keyword>
<feature type="binding site" evidence="7">
    <location>
        <position position="142"/>
    </location>
    <ligand>
        <name>glyoxylate</name>
        <dbReference type="ChEBI" id="CHEBI:36655"/>
    </ligand>
</feature>
<feature type="binding site" evidence="7">
    <location>
        <position position="263"/>
    </location>
    <ligand>
        <name>glyoxylate</name>
        <dbReference type="ChEBI" id="CHEBI:36655"/>
    </ligand>
</feature>
<dbReference type="Pfam" id="PF01070">
    <property type="entry name" value="FMN_dh"/>
    <property type="match status" value="1"/>
</dbReference>
<dbReference type="Gene3D" id="3.20.20.70">
    <property type="entry name" value="Aldolase class I"/>
    <property type="match status" value="1"/>
</dbReference>
<feature type="active site" description="Proton acceptor" evidence="6">
    <location>
        <position position="287"/>
    </location>
</feature>
<evidence type="ECO:0000256" key="2">
    <source>
        <dbReference type="ARBA" id="ARBA00022630"/>
    </source>
</evidence>
<feature type="binding site" evidence="7">
    <location>
        <position position="176"/>
    </location>
    <ligand>
        <name>glyoxylate</name>
        <dbReference type="ChEBI" id="CHEBI:36655"/>
    </ligand>
</feature>
<feature type="binding site" evidence="7">
    <location>
        <position position="119"/>
    </location>
    <ligand>
        <name>FMN</name>
        <dbReference type="ChEBI" id="CHEBI:58210"/>
    </ligand>
</feature>
<proteinExistence type="inferred from homology"/>
<feature type="binding site" evidence="7">
    <location>
        <position position="37"/>
    </location>
    <ligand>
        <name>glyoxylate</name>
        <dbReference type="ChEBI" id="CHEBI:36655"/>
    </ligand>
</feature>
<evidence type="ECO:0000256" key="5">
    <source>
        <dbReference type="ARBA" id="ARBA00024042"/>
    </source>
</evidence>
<gene>
    <name evidence="10" type="ordered locus">REQ_43160</name>
</gene>
<feature type="binding site" evidence="7">
    <location>
        <begin position="341"/>
        <end position="342"/>
    </location>
    <ligand>
        <name>FMN</name>
        <dbReference type="ChEBI" id="CHEBI:58210"/>
    </ligand>
</feature>
<feature type="binding site" evidence="7">
    <location>
        <position position="285"/>
    </location>
    <ligand>
        <name>FMN</name>
        <dbReference type="ChEBI" id="CHEBI:58210"/>
    </ligand>
</feature>
<reference evidence="10" key="1">
    <citation type="journal article" date="2010" name="PLoS Genet.">
        <title>The genome of a pathogenic rhodococcus: cooptive virulence underpinned by key gene acquisitions.</title>
        <authorList>
            <person name="Letek M."/>
            <person name="Gonzalez P."/>
            <person name="Macarthur I."/>
            <person name="Rodriguez H."/>
            <person name="Freeman T.C."/>
            <person name="Valero-Rello A."/>
            <person name="Blanco M."/>
            <person name="Buckley T."/>
            <person name="Cherevach I."/>
            <person name="Fahey R."/>
            <person name="Hapeshi A."/>
            <person name="Holdstock J."/>
            <person name="Leadon D."/>
            <person name="Navas J."/>
            <person name="Ocampo A."/>
            <person name="Quail M.A."/>
            <person name="Sanders M."/>
            <person name="Scortti M.M."/>
            <person name="Prescott J.F."/>
            <person name="Fogarty U."/>
            <person name="Meijer W.G."/>
            <person name="Parkhill J."/>
            <person name="Bentley S.D."/>
            <person name="Vazquez-Boland J.A."/>
        </authorList>
    </citation>
    <scope>NUCLEOTIDE SEQUENCE [LARGE SCALE GENOMIC DNA]</scope>
    <source>
        <strain evidence="10 11">103S</strain>
    </source>
</reference>
<feature type="binding site" evidence="7">
    <location>
        <begin position="318"/>
        <end position="322"/>
    </location>
    <ligand>
        <name>FMN</name>
        <dbReference type="ChEBI" id="CHEBI:58210"/>
    </ligand>
</feature>
<dbReference type="FunFam" id="3.20.20.70:FF:000029">
    <property type="entry name" value="L-lactate dehydrogenase"/>
    <property type="match status" value="1"/>
</dbReference>
<sequence length="406" mass="43802">MRAFGFDWQWRASGEPLSVEDYRRAAGRKLPRMVWSYIEGGADDLRTVAGNRSAFDDWWLVPSVLAGHDTHDLSTRVAGLPVSMPVLTAPTGFNGLTRWSGDLDAIRAAERVGTRCVVSTASTWSVEEIADAAGEKHAFQLYPGSGGVAAALMRRAWAAGFRSLFVTVDVPAVGNREGERREGMGVPPVLTPRRLLDVSRHPRWAYDVVKHRRIGGRNLASGDGVTAALASIEIQERQLVQSRLNWDDVAWMRDNWHGTVHLKGVLRPEDAARAVDLGLDGVVVSNHGGRQLDGCVPSVAALPAVADAVAGRAEVLLDGGIRRGTDVLKALALGADAVLVGRPCLYGMAVAGERGVEHVLTILREEIARGLTLLGVRDIQDLDRSHVRPATSDDQNTVSTEAITTQ</sequence>
<dbReference type="InterPro" id="IPR012133">
    <property type="entry name" value="Alpha-hydoxy_acid_DH_FMN"/>
</dbReference>
<dbReference type="InterPro" id="IPR037396">
    <property type="entry name" value="FMN_HAD"/>
</dbReference>
<dbReference type="PANTHER" id="PTHR10578">
    <property type="entry name" value="S -2-HYDROXY-ACID OXIDASE-RELATED"/>
    <property type="match status" value="1"/>
</dbReference>
<accession>A0A3S5YCS3</accession>
<feature type="binding site" evidence="7">
    <location>
        <position position="290"/>
    </location>
    <ligand>
        <name>glyoxylate</name>
        <dbReference type="ChEBI" id="CHEBI:36655"/>
    </ligand>
</feature>
<name>A0A3S5YCS3_RHOH1</name>
<evidence type="ECO:0000256" key="1">
    <source>
        <dbReference type="ARBA" id="ARBA00001917"/>
    </source>
</evidence>
<dbReference type="RefSeq" id="WP_013417389.1">
    <property type="nucleotide sequence ID" value="NC_014659.1"/>
</dbReference>
<evidence type="ECO:0000256" key="6">
    <source>
        <dbReference type="PIRSR" id="PIRSR000138-1"/>
    </source>
</evidence>
<dbReference type="GO" id="GO:0016614">
    <property type="term" value="F:oxidoreductase activity, acting on CH-OH group of donors"/>
    <property type="evidence" value="ECO:0007669"/>
    <property type="project" value="UniProtKB-ARBA"/>
</dbReference>
<feature type="region of interest" description="Disordered" evidence="8">
    <location>
        <begin position="387"/>
        <end position="406"/>
    </location>
</feature>
<comment type="similarity">
    <text evidence="5">Belongs to the FMN-dependent alpha-hydroxy acid dehydrogenase family.</text>
</comment>
<keyword evidence="4" id="KW-0560">Oxidoreductase</keyword>
<dbReference type="InterPro" id="IPR013785">
    <property type="entry name" value="Aldolase_TIM"/>
</dbReference>
<feature type="binding site" evidence="7">
    <location>
        <position position="140"/>
    </location>
    <ligand>
        <name>FMN</name>
        <dbReference type="ChEBI" id="CHEBI:58210"/>
    </ligand>
</feature>
<evidence type="ECO:0000256" key="4">
    <source>
        <dbReference type="ARBA" id="ARBA00023002"/>
    </source>
</evidence>
<feature type="binding site" evidence="7">
    <location>
        <begin position="90"/>
        <end position="92"/>
    </location>
    <ligand>
        <name>FMN</name>
        <dbReference type="ChEBI" id="CHEBI:58210"/>
    </ligand>
</feature>
<dbReference type="InterPro" id="IPR008259">
    <property type="entry name" value="FMN_hydac_DH_AS"/>
</dbReference>
<dbReference type="PIRSF" id="PIRSF000138">
    <property type="entry name" value="Al-hdrx_acd_dh"/>
    <property type="match status" value="1"/>
</dbReference>
<dbReference type="Proteomes" id="UP001154400">
    <property type="component" value="Chromosome"/>
</dbReference>
<keyword evidence="2 7" id="KW-0285">Flavoprotein</keyword>
<protein>
    <submittedName>
        <fullName evidence="10">FMN-dependent alpha-hydroxyacid dehydrogenase</fullName>
    </submittedName>
</protein>
<comment type="cofactor">
    <cofactor evidence="1">
        <name>FMN</name>
        <dbReference type="ChEBI" id="CHEBI:58210"/>
    </cofactor>
</comment>
<evidence type="ECO:0000313" key="10">
    <source>
        <dbReference type="EMBL" id="CBH50280.1"/>
    </source>
</evidence>
<dbReference type="PROSITE" id="PS00557">
    <property type="entry name" value="FMN_HYDROXY_ACID_DH_1"/>
    <property type="match status" value="1"/>
</dbReference>
<evidence type="ECO:0000256" key="3">
    <source>
        <dbReference type="ARBA" id="ARBA00022643"/>
    </source>
</evidence>
<evidence type="ECO:0000256" key="7">
    <source>
        <dbReference type="PIRSR" id="PIRSR000138-2"/>
    </source>
</evidence>
<dbReference type="KEGG" id="req:REQ_43160"/>
<feature type="binding site" evidence="7">
    <location>
        <position position="167"/>
    </location>
    <ligand>
        <name>glyoxylate</name>
        <dbReference type="ChEBI" id="CHEBI:36655"/>
    </ligand>
</feature>
<dbReference type="SUPFAM" id="SSF51395">
    <property type="entry name" value="FMN-linked oxidoreductases"/>
    <property type="match status" value="1"/>
</dbReference>
<feature type="binding site" evidence="7">
    <location>
        <position position="287"/>
    </location>
    <ligand>
        <name>glyoxylate</name>
        <dbReference type="ChEBI" id="CHEBI:36655"/>
    </ligand>
</feature>
<feature type="domain" description="FMN hydroxy acid dehydrogenase" evidence="9">
    <location>
        <begin position="11"/>
        <end position="392"/>
    </location>
</feature>
<dbReference type="InterPro" id="IPR000262">
    <property type="entry name" value="FMN-dep_DH"/>
</dbReference>
<evidence type="ECO:0000256" key="8">
    <source>
        <dbReference type="SAM" id="MobiDB-lite"/>
    </source>
</evidence>
<evidence type="ECO:0000259" key="9">
    <source>
        <dbReference type="PROSITE" id="PS51349"/>
    </source>
</evidence>
<feature type="compositionally biased region" description="Polar residues" evidence="8">
    <location>
        <begin position="392"/>
        <end position="406"/>
    </location>
</feature>